<dbReference type="PANTHER" id="PTHR30429">
    <property type="entry name" value="D-METHIONINE-BINDING LIPOPROTEIN METQ"/>
    <property type="match status" value="1"/>
</dbReference>
<feature type="signal peptide" evidence="7">
    <location>
        <begin position="1"/>
        <end position="22"/>
    </location>
</feature>
<dbReference type="RefSeq" id="WP_141885994.1">
    <property type="nucleotide sequence ID" value="NZ_BAAAUY010000004.1"/>
</dbReference>
<feature type="chain" id="PRO_5039620834" evidence="7">
    <location>
        <begin position="23"/>
        <end position="303"/>
    </location>
</feature>
<keyword evidence="5" id="KW-0564">Palmitate</keyword>
<dbReference type="Proteomes" id="UP000319094">
    <property type="component" value="Unassembled WGS sequence"/>
</dbReference>
<dbReference type="Pfam" id="PF03180">
    <property type="entry name" value="Lipoprotein_9"/>
    <property type="match status" value="1"/>
</dbReference>
<dbReference type="PROSITE" id="PS51257">
    <property type="entry name" value="PROKAR_LIPOPROTEIN"/>
    <property type="match status" value="1"/>
</dbReference>
<evidence type="ECO:0000256" key="2">
    <source>
        <dbReference type="ARBA" id="ARBA00008973"/>
    </source>
</evidence>
<evidence type="ECO:0000256" key="6">
    <source>
        <dbReference type="ARBA" id="ARBA00023288"/>
    </source>
</evidence>
<evidence type="ECO:0000313" key="9">
    <source>
        <dbReference type="Proteomes" id="UP000319094"/>
    </source>
</evidence>
<dbReference type="AlphaFoldDB" id="A0A542Y391"/>
<evidence type="ECO:0000256" key="4">
    <source>
        <dbReference type="ARBA" id="ARBA00023136"/>
    </source>
</evidence>
<evidence type="ECO:0000313" key="8">
    <source>
        <dbReference type="EMBL" id="TQL42555.1"/>
    </source>
</evidence>
<organism evidence="8 9">
    <name type="scientific">Leucobacter komagatae</name>
    <dbReference type="NCBI Taxonomy" id="55969"/>
    <lineage>
        <taxon>Bacteria</taxon>
        <taxon>Bacillati</taxon>
        <taxon>Actinomycetota</taxon>
        <taxon>Actinomycetes</taxon>
        <taxon>Micrococcales</taxon>
        <taxon>Microbacteriaceae</taxon>
        <taxon>Leucobacter</taxon>
    </lineage>
</organism>
<accession>A0A542Y391</accession>
<protein>
    <submittedName>
        <fullName evidence="8">D-methionine transport system substrate-binding protein</fullName>
    </submittedName>
</protein>
<keyword evidence="3 7" id="KW-0732">Signal</keyword>
<dbReference type="Gene3D" id="3.40.190.10">
    <property type="entry name" value="Periplasmic binding protein-like II"/>
    <property type="match status" value="2"/>
</dbReference>
<dbReference type="PANTHER" id="PTHR30429:SF3">
    <property type="entry name" value="LIPOPROTEIN"/>
    <property type="match status" value="1"/>
</dbReference>
<dbReference type="GO" id="GO:0016020">
    <property type="term" value="C:membrane"/>
    <property type="evidence" value="ECO:0007669"/>
    <property type="project" value="UniProtKB-SubCell"/>
</dbReference>
<evidence type="ECO:0000256" key="7">
    <source>
        <dbReference type="SAM" id="SignalP"/>
    </source>
</evidence>
<evidence type="ECO:0000256" key="3">
    <source>
        <dbReference type="ARBA" id="ARBA00022729"/>
    </source>
</evidence>
<name>A0A542Y391_9MICO</name>
<dbReference type="EMBL" id="VFON01000001">
    <property type="protein sequence ID" value="TQL42555.1"/>
    <property type="molecule type" value="Genomic_DNA"/>
</dbReference>
<keyword evidence="6" id="KW-0449">Lipoprotein</keyword>
<proteinExistence type="inferred from homology"/>
<evidence type="ECO:0000256" key="5">
    <source>
        <dbReference type="ARBA" id="ARBA00023139"/>
    </source>
</evidence>
<comment type="caution">
    <text evidence="8">The sequence shown here is derived from an EMBL/GenBank/DDBJ whole genome shotgun (WGS) entry which is preliminary data.</text>
</comment>
<evidence type="ECO:0000256" key="1">
    <source>
        <dbReference type="ARBA" id="ARBA00004635"/>
    </source>
</evidence>
<dbReference type="OrthoDB" id="9812878at2"/>
<sequence length="303" mass="32067">MSVKKRSLIAASVAALAIAATALTGCASDSSPKGEGAEADGPVRIGVVPGGQPYWETFVDEAKKEGIEVEIVDFSEYPQPNPAVSAGDLDLNQFQHIIYLATHNVDADDDLVALGSTVVYPLNLFSNKYTDVKDIPEGGTIAIPNDESNRARALLVLQKLGLLELKDGGSATSTPDDIIADKSRVKVTELAADIIPASLPDVDGGVVNNDFVALGGLDFKDSLGSDSADDAAVEPYTNIFAARAEDKNNKTYLKLVDIYQNNETFQSALKDYVGEGAVSVKLSQDDLAKLLADAEDNYRATKG</sequence>
<comment type="similarity">
    <text evidence="2">Belongs to the NlpA lipoprotein family.</text>
</comment>
<dbReference type="InterPro" id="IPR004872">
    <property type="entry name" value="Lipoprotein_NlpA"/>
</dbReference>
<gene>
    <name evidence="8" type="ORF">FB468_0556</name>
</gene>
<keyword evidence="9" id="KW-1185">Reference proteome</keyword>
<reference evidence="8 9" key="1">
    <citation type="submission" date="2019-06" db="EMBL/GenBank/DDBJ databases">
        <title>Sequencing the genomes of 1000 actinobacteria strains.</title>
        <authorList>
            <person name="Klenk H.-P."/>
        </authorList>
    </citation>
    <scope>NUCLEOTIDE SEQUENCE [LARGE SCALE GENOMIC DNA]</scope>
    <source>
        <strain evidence="8 9">DSM 8803</strain>
    </source>
</reference>
<keyword evidence="4" id="KW-0472">Membrane</keyword>
<comment type="subcellular location">
    <subcellularLocation>
        <location evidence="1">Membrane</location>
        <topology evidence="1">Lipid-anchor</topology>
    </subcellularLocation>
</comment>
<dbReference type="SUPFAM" id="SSF53850">
    <property type="entry name" value="Periplasmic binding protein-like II"/>
    <property type="match status" value="1"/>
</dbReference>